<dbReference type="Gene3D" id="6.10.20.100">
    <property type="match status" value="1"/>
</dbReference>
<keyword evidence="2" id="KW-0479">Metal-binding</keyword>
<evidence type="ECO:0000256" key="2">
    <source>
        <dbReference type="ARBA" id="ARBA00022723"/>
    </source>
</evidence>
<evidence type="ECO:0000256" key="3">
    <source>
        <dbReference type="ARBA" id="ARBA00023004"/>
    </source>
</evidence>
<dbReference type="GO" id="GO:0051539">
    <property type="term" value="F:4 iron, 4 sulfur cluster binding"/>
    <property type="evidence" value="ECO:0007669"/>
    <property type="project" value="TreeGrafter"/>
</dbReference>
<evidence type="ECO:0000313" key="4">
    <source>
        <dbReference type="EMBL" id="VGO14660.1"/>
    </source>
</evidence>
<dbReference type="InterPro" id="IPR002780">
    <property type="entry name" value="Hyd_form_HypD"/>
</dbReference>
<dbReference type="InterPro" id="IPR042243">
    <property type="entry name" value="HypD_1"/>
</dbReference>
<dbReference type="EMBL" id="CAAHFG010000002">
    <property type="protein sequence ID" value="VGO14660.1"/>
    <property type="molecule type" value="Genomic_DNA"/>
</dbReference>
<dbReference type="Proteomes" id="UP000366872">
    <property type="component" value="Unassembled WGS sequence"/>
</dbReference>
<dbReference type="NCBIfam" id="TIGR00075">
    <property type="entry name" value="hypD"/>
    <property type="match status" value="1"/>
</dbReference>
<dbReference type="GO" id="GO:0005506">
    <property type="term" value="F:iron ion binding"/>
    <property type="evidence" value="ECO:0007669"/>
    <property type="project" value="TreeGrafter"/>
</dbReference>
<keyword evidence="3" id="KW-0408">Iron</keyword>
<dbReference type="PANTHER" id="PTHR30149">
    <property type="entry name" value="HYDROGENASE PROTEIN ASSEMBLY PROTEIN HYPD"/>
    <property type="match status" value="1"/>
</dbReference>
<evidence type="ECO:0000256" key="1">
    <source>
        <dbReference type="ARBA" id="ARBA00007888"/>
    </source>
</evidence>
<gene>
    <name evidence="4" type="primary">hypD</name>
    <name evidence="4" type="ORF">PDESU_03225</name>
</gene>
<dbReference type="AlphaFoldDB" id="A0A6C2U3Y5"/>
<dbReference type="RefSeq" id="WP_136080295.1">
    <property type="nucleotide sequence ID" value="NZ_CAAHFG010000002.1"/>
</dbReference>
<dbReference type="Gene3D" id="3.40.50.11740">
    <property type="entry name" value="HypD, alpha/beta domain 2"/>
    <property type="match status" value="2"/>
</dbReference>
<accession>A0A6C2U3Y5</accession>
<evidence type="ECO:0000313" key="5">
    <source>
        <dbReference type="Proteomes" id="UP000366872"/>
    </source>
</evidence>
<protein>
    <submittedName>
        <fullName evidence="4">Hydrogenase expression/formation protein HypD</fullName>
    </submittedName>
</protein>
<proteinExistence type="inferred from homology"/>
<organism evidence="4 5">
    <name type="scientific">Pontiella desulfatans</name>
    <dbReference type="NCBI Taxonomy" id="2750659"/>
    <lineage>
        <taxon>Bacteria</taxon>
        <taxon>Pseudomonadati</taxon>
        <taxon>Kiritimatiellota</taxon>
        <taxon>Kiritimatiellia</taxon>
        <taxon>Kiritimatiellales</taxon>
        <taxon>Pontiellaceae</taxon>
        <taxon>Pontiella</taxon>
    </lineage>
</organism>
<dbReference type="GO" id="GO:0051604">
    <property type="term" value="P:protein maturation"/>
    <property type="evidence" value="ECO:0007669"/>
    <property type="project" value="TreeGrafter"/>
</dbReference>
<dbReference type="InterPro" id="IPR042244">
    <property type="entry name" value="HypD_2_sf"/>
</dbReference>
<dbReference type="GO" id="GO:0070025">
    <property type="term" value="F:carbon monoxide binding"/>
    <property type="evidence" value="ECO:0007669"/>
    <property type="project" value="TreeGrafter"/>
</dbReference>
<reference evidence="4 5" key="1">
    <citation type="submission" date="2019-04" db="EMBL/GenBank/DDBJ databases">
        <authorList>
            <person name="Van Vliet M D."/>
        </authorList>
    </citation>
    <scope>NUCLEOTIDE SEQUENCE [LARGE SCALE GENOMIC DNA]</scope>
    <source>
        <strain evidence="4 5">F1</strain>
    </source>
</reference>
<sequence>MNLLKNFKDPALAQKLAAAIADVVGDWTFSIMEVCGGQTHTIYKYRLREMLPPNLRLVSGPGCPVCVTPIEYIDKAVFLGLEKGASIHTFGDLVRVPGTAMNLEQAAAEGADIQPVYSPFQAIIAAKENPDRQVVFLGIGFETTLPGIGLVIQEARKSGLKNFSVLLSAKRVPPVLDALLAGGKAGIDGFITPGHVTAIIGTKAYDNLCKRYNVPMVVGGFEPLDLLAAIHLLSLEMVTNGSGNRNAYSRVVSHEGNLKAQAVLEELFEEKDAELRGLGTIANAGYGIREAYAEFDADRTFDIVTDSREPPGCICGEILCGTQQPTDCPLFGKTCTPDSPVGACMVSNEGACNAAFLYA</sequence>
<dbReference type="PANTHER" id="PTHR30149:SF0">
    <property type="entry name" value="HYDROGENASE MATURATION FACTOR HYPD"/>
    <property type="match status" value="1"/>
</dbReference>
<comment type="similarity">
    <text evidence="1">Belongs to the HypD family.</text>
</comment>
<keyword evidence="5" id="KW-1185">Reference proteome</keyword>
<dbReference type="Pfam" id="PF01924">
    <property type="entry name" value="HypD"/>
    <property type="match status" value="1"/>
</dbReference>
<dbReference type="PIRSF" id="PIRSF005622">
    <property type="entry name" value="Hydrgn_mat_hypD"/>
    <property type="match status" value="1"/>
</dbReference>
<name>A0A6C2U3Y5_PONDE</name>